<proteinExistence type="predicted"/>
<dbReference type="EMBL" id="BPLR01002470">
    <property type="protein sequence ID" value="GIX74088.1"/>
    <property type="molecule type" value="Genomic_DNA"/>
</dbReference>
<reference evidence="2 3" key="1">
    <citation type="submission" date="2021-06" db="EMBL/GenBank/DDBJ databases">
        <title>Caerostris extrusa draft genome.</title>
        <authorList>
            <person name="Kono N."/>
            <person name="Arakawa K."/>
        </authorList>
    </citation>
    <scope>NUCLEOTIDE SEQUENCE [LARGE SCALE GENOMIC DNA]</scope>
</reference>
<accession>A0AAV4MQL2</accession>
<dbReference type="AlphaFoldDB" id="A0AAV4MQL2"/>
<evidence type="ECO:0000256" key="1">
    <source>
        <dbReference type="SAM" id="MobiDB-lite"/>
    </source>
</evidence>
<dbReference type="Proteomes" id="UP001054945">
    <property type="component" value="Unassembled WGS sequence"/>
</dbReference>
<feature type="region of interest" description="Disordered" evidence="1">
    <location>
        <begin position="35"/>
        <end position="57"/>
    </location>
</feature>
<sequence>MPSDFYPNAHLWEEPFLESKSTNNLLPPGDAWMVEVSRDPPQSDKEKEQMLIHDSGKVPEIPEGIRKSYIIDVSDRNATGKRFVVREAWSAAADRSSVSL</sequence>
<feature type="compositionally biased region" description="Basic and acidic residues" evidence="1">
    <location>
        <begin position="36"/>
        <end position="57"/>
    </location>
</feature>
<protein>
    <submittedName>
        <fullName evidence="2">Uncharacterized protein</fullName>
    </submittedName>
</protein>
<keyword evidence="3" id="KW-1185">Reference proteome</keyword>
<evidence type="ECO:0000313" key="3">
    <source>
        <dbReference type="Proteomes" id="UP001054945"/>
    </source>
</evidence>
<name>A0AAV4MQL2_CAEEX</name>
<evidence type="ECO:0000313" key="2">
    <source>
        <dbReference type="EMBL" id="GIX74088.1"/>
    </source>
</evidence>
<gene>
    <name evidence="2" type="primary">AVEN_128832_1</name>
    <name evidence="2" type="ORF">CEXT_577001</name>
</gene>
<comment type="caution">
    <text evidence="2">The sequence shown here is derived from an EMBL/GenBank/DDBJ whole genome shotgun (WGS) entry which is preliminary data.</text>
</comment>
<organism evidence="2 3">
    <name type="scientific">Caerostris extrusa</name>
    <name type="common">Bark spider</name>
    <name type="synonym">Caerostris bankana</name>
    <dbReference type="NCBI Taxonomy" id="172846"/>
    <lineage>
        <taxon>Eukaryota</taxon>
        <taxon>Metazoa</taxon>
        <taxon>Ecdysozoa</taxon>
        <taxon>Arthropoda</taxon>
        <taxon>Chelicerata</taxon>
        <taxon>Arachnida</taxon>
        <taxon>Araneae</taxon>
        <taxon>Araneomorphae</taxon>
        <taxon>Entelegynae</taxon>
        <taxon>Araneoidea</taxon>
        <taxon>Araneidae</taxon>
        <taxon>Caerostris</taxon>
    </lineage>
</organism>